<name>A0A9P6TGU7_9BASI</name>
<protein>
    <recommendedName>
        <fullName evidence="5">Ataxin-10 homolog</fullName>
    </recommendedName>
</protein>
<evidence type="ECO:0000256" key="1">
    <source>
        <dbReference type="ARBA" id="ARBA00008384"/>
    </source>
</evidence>
<evidence type="ECO:0000256" key="2">
    <source>
        <dbReference type="ARBA" id="ARBA00022618"/>
    </source>
</evidence>
<organism evidence="7 8">
    <name type="scientific">Cronartium quercuum f. sp. fusiforme G11</name>
    <dbReference type="NCBI Taxonomy" id="708437"/>
    <lineage>
        <taxon>Eukaryota</taxon>
        <taxon>Fungi</taxon>
        <taxon>Dikarya</taxon>
        <taxon>Basidiomycota</taxon>
        <taxon>Pucciniomycotina</taxon>
        <taxon>Pucciniomycetes</taxon>
        <taxon>Pucciniales</taxon>
        <taxon>Coleosporiaceae</taxon>
        <taxon>Cronartium</taxon>
    </lineage>
</organism>
<dbReference type="GO" id="GO:0051301">
    <property type="term" value="P:cell division"/>
    <property type="evidence" value="ECO:0007669"/>
    <property type="project" value="UniProtKB-KW"/>
</dbReference>
<sequence length="443" mass="50479">MSSIPSFFTAKINFDQVDASSIEESSRELNVREKNCARYEGITQAYEREYIIVSKWVNGAWQWVASKLEDLEDEKDERPILFASALAALTRNLVVGSPALQDGLRPSIELVLKVLWYTSAIVRLEDVRFNLLNLRSTQTLANLLTSNSLSIEHAWPMLTEVDERQSVLLRLTYTKDHKILLTIAVLLINSIHNSPHRTCHPIKLLTQLFERLDELLLVQSPAFELINQDFQTFYQSQQMSSQPVSPSQLVILKVLESSSSTQASALDFLLSRLPLLIQRLVIDRPELEPELSLRLWQAIVLMASTLVKLVEQRDSTEKPRPELQNAVVEVVKASISLLRQMPRNLTTIPLDDEEEGIKKQCERTPATQLRIALLQLLSALCHLDQRIAQDTIRLEGGLGLILGLTVFDSDQPYLREHALFLIRNTLLENLENQMVIREMEKIS</sequence>
<accession>A0A9P6TGU7</accession>
<dbReference type="AlphaFoldDB" id="A0A9P6TGU7"/>
<dbReference type="EMBL" id="MU167215">
    <property type="protein sequence ID" value="KAG0151105.1"/>
    <property type="molecule type" value="Genomic_DNA"/>
</dbReference>
<dbReference type="Pfam" id="PF09759">
    <property type="entry name" value="Atx10homo_assoc"/>
    <property type="match status" value="1"/>
</dbReference>
<dbReference type="InterPro" id="IPR019156">
    <property type="entry name" value="Ataxin-10_domain"/>
</dbReference>
<dbReference type="Proteomes" id="UP000886653">
    <property type="component" value="Unassembled WGS sequence"/>
</dbReference>
<comment type="similarity">
    <text evidence="1">Belongs to the ataxin-10 family.</text>
</comment>
<gene>
    <name evidence="7" type="ORF">CROQUDRAFT_87230</name>
</gene>
<dbReference type="InterPro" id="IPR051374">
    <property type="entry name" value="Ataxin-10/CTR86_families"/>
</dbReference>
<evidence type="ECO:0000313" key="8">
    <source>
        <dbReference type="Proteomes" id="UP000886653"/>
    </source>
</evidence>
<dbReference type="PANTHER" id="PTHR13255:SF0">
    <property type="entry name" value="ATAXIN-10"/>
    <property type="match status" value="1"/>
</dbReference>
<comment type="caution">
    <text evidence="7">The sequence shown here is derived from an EMBL/GenBank/DDBJ whole genome shotgun (WGS) entry which is preliminary data.</text>
</comment>
<keyword evidence="2" id="KW-0132">Cell division</keyword>
<comment type="function">
    <text evidence="4">May play a role in the regulation of cytokinesis.</text>
</comment>
<evidence type="ECO:0000256" key="4">
    <source>
        <dbReference type="ARBA" id="ARBA00044746"/>
    </source>
</evidence>
<feature type="domain" description="Ataxin-10" evidence="6">
    <location>
        <begin position="370"/>
        <end position="441"/>
    </location>
</feature>
<dbReference type="GO" id="GO:0005829">
    <property type="term" value="C:cytosol"/>
    <property type="evidence" value="ECO:0007669"/>
    <property type="project" value="TreeGrafter"/>
</dbReference>
<proteinExistence type="inferred from homology"/>
<evidence type="ECO:0000259" key="6">
    <source>
        <dbReference type="Pfam" id="PF09759"/>
    </source>
</evidence>
<evidence type="ECO:0000256" key="5">
    <source>
        <dbReference type="ARBA" id="ARBA00044801"/>
    </source>
</evidence>
<keyword evidence="3" id="KW-0131">Cell cycle</keyword>
<reference evidence="7" key="1">
    <citation type="submission" date="2013-11" db="EMBL/GenBank/DDBJ databases">
        <title>Genome sequence of the fusiform rust pathogen reveals effectors for host alternation and coevolution with pine.</title>
        <authorList>
            <consortium name="DOE Joint Genome Institute"/>
            <person name="Smith K."/>
            <person name="Pendleton A."/>
            <person name="Kubisiak T."/>
            <person name="Anderson C."/>
            <person name="Salamov A."/>
            <person name="Aerts A."/>
            <person name="Riley R."/>
            <person name="Clum A."/>
            <person name="Lindquist E."/>
            <person name="Ence D."/>
            <person name="Campbell M."/>
            <person name="Kronenberg Z."/>
            <person name="Feau N."/>
            <person name="Dhillon B."/>
            <person name="Hamelin R."/>
            <person name="Burleigh J."/>
            <person name="Smith J."/>
            <person name="Yandell M."/>
            <person name="Nelson C."/>
            <person name="Grigoriev I."/>
            <person name="Davis J."/>
        </authorList>
    </citation>
    <scope>NUCLEOTIDE SEQUENCE</scope>
    <source>
        <strain evidence="7">G11</strain>
    </source>
</reference>
<keyword evidence="8" id="KW-1185">Reference proteome</keyword>
<dbReference type="PANTHER" id="PTHR13255">
    <property type="entry name" value="ATAXIN-10"/>
    <property type="match status" value="1"/>
</dbReference>
<evidence type="ECO:0000313" key="7">
    <source>
        <dbReference type="EMBL" id="KAG0151105.1"/>
    </source>
</evidence>
<evidence type="ECO:0000256" key="3">
    <source>
        <dbReference type="ARBA" id="ARBA00023306"/>
    </source>
</evidence>
<dbReference type="OrthoDB" id="379794at2759"/>